<reference evidence="2 3" key="1">
    <citation type="submission" date="2017-03" db="EMBL/GenBank/DDBJ databases">
        <title>Widespread Adenine N6-methylation of Active Genes in Fungi.</title>
        <authorList>
            <consortium name="DOE Joint Genome Institute"/>
            <person name="Mondo S.J."/>
            <person name="Dannebaum R.O."/>
            <person name="Kuo R.C."/>
            <person name="Louie K.B."/>
            <person name="Bewick A.J."/>
            <person name="Labutti K."/>
            <person name="Haridas S."/>
            <person name="Kuo A."/>
            <person name="Salamov A."/>
            <person name="Ahrendt S.R."/>
            <person name="Lau R."/>
            <person name="Bowen B.P."/>
            <person name="Lipzen A."/>
            <person name="Sullivan W."/>
            <person name="Andreopoulos W.B."/>
            <person name="Clum A."/>
            <person name="Lindquist E."/>
            <person name="Daum C."/>
            <person name="Northen T.R."/>
            <person name="Ramamoorthy G."/>
            <person name="Schmitz R.J."/>
            <person name="Gryganskyi A."/>
            <person name="Culley D."/>
            <person name="Magnuson J."/>
            <person name="James T.Y."/>
            <person name="O'Malley M.A."/>
            <person name="Stajich J.E."/>
            <person name="Spatafora J.W."/>
            <person name="Visel A."/>
            <person name="Grigoriev I.V."/>
        </authorList>
    </citation>
    <scope>NUCLEOTIDE SEQUENCE [LARGE SCALE GENOMIC DNA]</scope>
    <source>
        <strain evidence="2 3">NRRL Y-17943</strain>
    </source>
</reference>
<accession>A0A1Y1UBH2</accession>
<feature type="compositionally biased region" description="Low complexity" evidence="1">
    <location>
        <begin position="9"/>
        <end position="24"/>
    </location>
</feature>
<evidence type="ECO:0000256" key="1">
    <source>
        <dbReference type="SAM" id="MobiDB-lite"/>
    </source>
</evidence>
<feature type="region of interest" description="Disordered" evidence="1">
    <location>
        <begin position="62"/>
        <end position="99"/>
    </location>
</feature>
<dbReference type="EMBL" id="NBSH01000011">
    <property type="protein sequence ID" value="ORX35352.1"/>
    <property type="molecule type" value="Genomic_DNA"/>
</dbReference>
<evidence type="ECO:0000313" key="3">
    <source>
        <dbReference type="Proteomes" id="UP000193218"/>
    </source>
</evidence>
<dbReference type="RefSeq" id="XP_021869542.1">
    <property type="nucleotide sequence ID" value="XM_022018503.1"/>
</dbReference>
<organism evidence="2 3">
    <name type="scientific">Kockovaella imperatae</name>
    <dbReference type="NCBI Taxonomy" id="4999"/>
    <lineage>
        <taxon>Eukaryota</taxon>
        <taxon>Fungi</taxon>
        <taxon>Dikarya</taxon>
        <taxon>Basidiomycota</taxon>
        <taxon>Agaricomycotina</taxon>
        <taxon>Tremellomycetes</taxon>
        <taxon>Tremellales</taxon>
        <taxon>Cuniculitremaceae</taxon>
        <taxon>Kockovaella</taxon>
    </lineage>
</organism>
<keyword evidence="3" id="KW-1185">Reference proteome</keyword>
<gene>
    <name evidence="2" type="ORF">BD324DRAFT_652487</name>
</gene>
<dbReference type="GeneID" id="33560312"/>
<comment type="caution">
    <text evidence="2">The sequence shown here is derived from an EMBL/GenBank/DDBJ whole genome shotgun (WGS) entry which is preliminary data.</text>
</comment>
<dbReference type="InParanoid" id="A0A1Y1UBH2"/>
<dbReference type="OrthoDB" id="2590867at2759"/>
<evidence type="ECO:0000313" key="2">
    <source>
        <dbReference type="EMBL" id="ORX35352.1"/>
    </source>
</evidence>
<feature type="region of interest" description="Disordered" evidence="1">
    <location>
        <begin position="1"/>
        <end position="26"/>
    </location>
</feature>
<name>A0A1Y1UBH2_9TREE</name>
<dbReference type="AlphaFoldDB" id="A0A1Y1UBH2"/>
<dbReference type="Proteomes" id="UP000193218">
    <property type="component" value="Unassembled WGS sequence"/>
</dbReference>
<proteinExistence type="predicted"/>
<sequence>MSHAQNSQTSASATTGRSGGSVAAQNIGDKVGGALHVAHGAGEGIRGNINAFMDNVGEQIAGRGGEGCAKAESRSQDPKAVAANGADELQAGMNDLKKK</sequence>
<protein>
    <submittedName>
        <fullName evidence="2">Uncharacterized protein</fullName>
    </submittedName>
</protein>